<reference evidence="3" key="1">
    <citation type="submission" date="2022-08" db="EMBL/GenBank/DDBJ databases">
        <title>Complete genome sequence of Mycoplasma molare type strain H 542.</title>
        <authorList>
            <person name="Spergser J."/>
        </authorList>
    </citation>
    <scope>NUCLEOTIDE SEQUENCE</scope>
    <source>
        <strain evidence="3">H 542</strain>
    </source>
</reference>
<evidence type="ECO:0000259" key="2">
    <source>
        <dbReference type="Pfam" id="PF13304"/>
    </source>
</evidence>
<evidence type="ECO:0000313" key="3">
    <source>
        <dbReference type="EMBL" id="UWD34400.1"/>
    </source>
</evidence>
<keyword evidence="3" id="KW-0067">ATP-binding</keyword>
<keyword evidence="1" id="KW-0175">Coiled coil</keyword>
<feature type="coiled-coil region" evidence="1">
    <location>
        <begin position="65"/>
        <end position="92"/>
    </location>
</feature>
<dbReference type="InterPro" id="IPR027417">
    <property type="entry name" value="P-loop_NTPase"/>
</dbReference>
<dbReference type="InterPro" id="IPR003959">
    <property type="entry name" value="ATPase_AAA_core"/>
</dbReference>
<dbReference type="SUPFAM" id="SSF52540">
    <property type="entry name" value="P-loop containing nucleoside triphosphate hydrolases"/>
    <property type="match status" value="1"/>
</dbReference>
<dbReference type="Proteomes" id="UP001058364">
    <property type="component" value="Chromosome"/>
</dbReference>
<evidence type="ECO:0000256" key="1">
    <source>
        <dbReference type="SAM" id="Coils"/>
    </source>
</evidence>
<evidence type="ECO:0000313" key="4">
    <source>
        <dbReference type="Proteomes" id="UP001058364"/>
    </source>
</evidence>
<gene>
    <name evidence="3" type="ORF">NX772_01045</name>
</gene>
<dbReference type="GO" id="GO:0005524">
    <property type="term" value="F:ATP binding"/>
    <property type="evidence" value="ECO:0007669"/>
    <property type="project" value="UniProtKB-KW"/>
</dbReference>
<keyword evidence="4" id="KW-1185">Reference proteome</keyword>
<dbReference type="EMBL" id="CP103423">
    <property type="protein sequence ID" value="UWD34400.1"/>
    <property type="molecule type" value="Genomic_DNA"/>
</dbReference>
<dbReference type="InterPro" id="IPR051396">
    <property type="entry name" value="Bact_Antivir_Def_Nuclease"/>
</dbReference>
<organism evidence="3 4">
    <name type="scientific">Mesomycoplasma molare</name>
    <dbReference type="NCBI Taxonomy" id="171288"/>
    <lineage>
        <taxon>Bacteria</taxon>
        <taxon>Bacillati</taxon>
        <taxon>Mycoplasmatota</taxon>
        <taxon>Mycoplasmoidales</taxon>
        <taxon>Metamycoplasmataceae</taxon>
        <taxon>Mesomycoplasma</taxon>
    </lineage>
</organism>
<dbReference type="Pfam" id="PF13304">
    <property type="entry name" value="AAA_21"/>
    <property type="match status" value="1"/>
</dbReference>
<sequence length="323" mass="37929">MIEIYIGPNGFGKTKNLEKKRNELIENGGVEKIDILFLESEILLSDEVKDTKDETLAMEYILYELLESNNIIKNLKNELQTEINNVINQNAEHFNSMIKEVLETNKQESNQNFITVNQKGIKYKNLVSIENKDFWTKTGSGQRMQLLLHLVKNSSKKYIFLDEPEKYSHPSMLNKTAKIIKQLDEDGKQVFISTHSPKLLQMLDIELSKIHIFNDITYEPKNIKLDSIISDLSSKLSVPINNYDKKYAKYYEIKTCESMIKKIHYKDFLECLFAEKIYMCEGINDKLFLEKYLQDNNKFYEEYSIISTYGKFSMPLFYLYLKA</sequence>
<feature type="domain" description="ATPase AAA-type core" evidence="2">
    <location>
        <begin position="142"/>
        <end position="200"/>
    </location>
</feature>
<accession>A0ABY5TUR8</accession>
<dbReference type="PANTHER" id="PTHR43581">
    <property type="entry name" value="ATP/GTP PHOSPHATASE"/>
    <property type="match status" value="1"/>
</dbReference>
<dbReference type="PANTHER" id="PTHR43581:SF4">
    <property type="entry name" value="ATP_GTP PHOSPHATASE"/>
    <property type="match status" value="1"/>
</dbReference>
<dbReference type="Gene3D" id="3.40.50.300">
    <property type="entry name" value="P-loop containing nucleotide triphosphate hydrolases"/>
    <property type="match status" value="1"/>
</dbReference>
<proteinExistence type="predicted"/>
<name>A0ABY5TUR8_9BACT</name>
<dbReference type="RefSeq" id="WP_027123251.1">
    <property type="nucleotide sequence ID" value="NZ_CP103423.1"/>
</dbReference>
<keyword evidence="3" id="KW-0547">Nucleotide-binding</keyword>
<protein>
    <submittedName>
        <fullName evidence="3">ATP-binding protein</fullName>
    </submittedName>
</protein>